<proteinExistence type="predicted"/>
<feature type="compositionally biased region" description="Polar residues" evidence="2">
    <location>
        <begin position="739"/>
        <end position="759"/>
    </location>
</feature>
<dbReference type="Proteomes" id="UP000030763">
    <property type="component" value="Unassembled WGS sequence"/>
</dbReference>
<dbReference type="OMA" id="WRELQHE"/>
<sequence>MSGESQEDLPGALASTESSMPCSRNPREKPVDANCTMRVSPLLHPMAKAHNTNRGMPSPASASDDTTKAASKEQPATSCMGDKRLASAPSTASTTTAEATTKVADTPFRDPSSRKIRASAAMSTFEETQKLAVQGDAGTTTGNSLQIASFASSLSGPCTLADLACASQRVTDRPCSPRQQQAYCNKEQVPQKGPLPLTRAIRRTAGESEEGTPCKGNPYDTSVAGLVAALGASSLRLAAAAEQGLDSSPSDAGGRIWQRSKRVPVPTSGTTATETFHSVSPSIATTKSQTFTQTRRSPITRRVLPAPKATEMNRNRRTLPPPSDTSRRSKLQESPVQTPSQPPATKELLRAGRRSDTIHRKQVANHHYDVDPIFLHTLANGSKNNQTPGIAAQESEMWPCRSPSAVECTRSSNSCMKNSMLDMHTAVTKDGSALSTNIQESTTCDNLCHSPEWHLLARGPHRVETVGQDCASSAYHGEEEHQFSMLLQHSLGLLRREAARCFASSQAFVKQKLWRELQHERHLRLQLQQEHQVRSAAAQKELVALRAQQAVDYERLDKIMEICCRRKRTDESCQLLRFAWKGWQLHRVLTWRLKQLQTALQQRHLFMLQLRAFLPWRAAAARRTLEQHMQRAQRLLQQEIQRIGQAHVESAQKHQMELQQLQKQLNSEIHLRECLQQSLIGLVTRGGIGASPQGVRISSPSESVYPAPAPSSGIHNEKRQQRPKPRENRTRQEKILSVVGTQSNIRCRPTPTSHNNSRQQQDEKLPLTDCSHKKWLWHWLLQNAGLGGPAPLQPTFYKFDSRATREITADAGRRVKFANDQEVQQQHNQQQNLMLLANLLSDHFSQRQNYSGAAREGPAVAQACCHEDCSSSRLASPSAPNYDRWDLCPDISFSEKNATAVRRGSCEGDSLTHRGHTQTKARLGEKHNYFISAQWNPSHFGSSGVECHPHKQRSWASAGQFTPAV</sequence>
<dbReference type="RefSeq" id="XP_013332572.1">
    <property type="nucleotide sequence ID" value="XM_013477118.1"/>
</dbReference>
<dbReference type="GeneID" id="25333990"/>
<keyword evidence="1" id="KW-0175">Coiled coil</keyword>
<feature type="region of interest" description="Disordered" evidence="2">
    <location>
        <begin position="245"/>
        <end position="346"/>
    </location>
</feature>
<dbReference type="EMBL" id="HG718748">
    <property type="protein sequence ID" value="CDJ55922.1"/>
    <property type="molecule type" value="Genomic_DNA"/>
</dbReference>
<feature type="compositionally biased region" description="Low complexity" evidence="2">
    <location>
        <begin position="86"/>
        <end position="106"/>
    </location>
</feature>
<feature type="coiled-coil region" evidence="1">
    <location>
        <begin position="618"/>
        <end position="678"/>
    </location>
</feature>
<keyword evidence="4" id="KW-1185">Reference proteome</keyword>
<dbReference type="VEuPathDB" id="ToxoDB:EMWEY_00000040"/>
<evidence type="ECO:0000256" key="2">
    <source>
        <dbReference type="SAM" id="MobiDB-lite"/>
    </source>
</evidence>
<reference evidence="3" key="1">
    <citation type="submission" date="2013-10" db="EMBL/GenBank/DDBJ databases">
        <title>Genomic analysis of the causative agents of coccidiosis in chickens.</title>
        <authorList>
            <person name="Reid A.J."/>
            <person name="Blake D."/>
            <person name="Billington K."/>
            <person name="Browne H."/>
            <person name="Dunn M."/>
            <person name="Hung S."/>
            <person name="Kawahara F."/>
            <person name="Miranda-Saavedra D."/>
            <person name="Mourier T."/>
            <person name="Nagra H."/>
            <person name="Otto T.D."/>
            <person name="Rawlings N."/>
            <person name="Sanchez A."/>
            <person name="Sanders M."/>
            <person name="Subramaniam C."/>
            <person name="Tay Y."/>
            <person name="Dear P."/>
            <person name="Doerig C."/>
            <person name="Gruber A."/>
            <person name="Parkinson J."/>
            <person name="Shirley M."/>
            <person name="Wan K.L."/>
            <person name="Berriman M."/>
            <person name="Tomley F."/>
            <person name="Pain A."/>
        </authorList>
    </citation>
    <scope>NUCLEOTIDE SEQUENCE [LARGE SCALE GENOMIC DNA]</scope>
    <source>
        <strain evidence="3">Weybridge</strain>
    </source>
</reference>
<dbReference type="AlphaFoldDB" id="U6LVE1"/>
<name>U6LVE1_EIMMA</name>
<evidence type="ECO:0000313" key="3">
    <source>
        <dbReference type="EMBL" id="CDJ55922.1"/>
    </source>
</evidence>
<organism evidence="3 4">
    <name type="scientific">Eimeria maxima</name>
    <name type="common">Coccidian parasite</name>
    <dbReference type="NCBI Taxonomy" id="5804"/>
    <lineage>
        <taxon>Eukaryota</taxon>
        <taxon>Sar</taxon>
        <taxon>Alveolata</taxon>
        <taxon>Apicomplexa</taxon>
        <taxon>Conoidasida</taxon>
        <taxon>Coccidia</taxon>
        <taxon>Eucoccidiorida</taxon>
        <taxon>Eimeriorina</taxon>
        <taxon>Eimeriidae</taxon>
        <taxon>Eimeria</taxon>
    </lineage>
</organism>
<accession>U6LVE1</accession>
<feature type="compositionally biased region" description="Basic and acidic residues" evidence="2">
    <location>
        <begin position="715"/>
        <end position="734"/>
    </location>
</feature>
<protein>
    <submittedName>
        <fullName evidence="3">Uncharacterized protein</fullName>
    </submittedName>
</protein>
<feature type="region of interest" description="Disordered" evidence="2">
    <location>
        <begin position="692"/>
        <end position="765"/>
    </location>
</feature>
<dbReference type="OrthoDB" id="347793at2759"/>
<feature type="region of interest" description="Disordered" evidence="2">
    <location>
        <begin position="1"/>
        <end position="115"/>
    </location>
</feature>
<reference evidence="3" key="2">
    <citation type="submission" date="2013-10" db="EMBL/GenBank/DDBJ databases">
        <authorList>
            <person name="Aslett M."/>
        </authorList>
    </citation>
    <scope>NUCLEOTIDE SEQUENCE [LARGE SCALE GENOMIC DNA]</scope>
    <source>
        <strain evidence="3">Weybridge</strain>
    </source>
</reference>
<gene>
    <name evidence="3" type="ORF">EMWEY_00000040</name>
</gene>
<evidence type="ECO:0000256" key="1">
    <source>
        <dbReference type="SAM" id="Coils"/>
    </source>
</evidence>
<evidence type="ECO:0000313" key="4">
    <source>
        <dbReference type="Proteomes" id="UP000030763"/>
    </source>
</evidence>
<feature type="compositionally biased region" description="Polar residues" evidence="2">
    <location>
        <begin position="267"/>
        <end position="297"/>
    </location>
</feature>